<dbReference type="AlphaFoldDB" id="A0A4P9XYE9"/>
<evidence type="ECO:0000256" key="1">
    <source>
        <dbReference type="PROSITE-ProRule" id="PRU00176"/>
    </source>
</evidence>
<feature type="compositionally biased region" description="Basic and acidic residues" evidence="2">
    <location>
        <begin position="147"/>
        <end position="156"/>
    </location>
</feature>
<evidence type="ECO:0000313" key="4">
    <source>
        <dbReference type="EMBL" id="RKP11473.1"/>
    </source>
</evidence>
<feature type="compositionally biased region" description="Polar residues" evidence="2">
    <location>
        <begin position="1"/>
        <end position="17"/>
    </location>
</feature>
<dbReference type="GO" id="GO:0003723">
    <property type="term" value="F:RNA binding"/>
    <property type="evidence" value="ECO:0007669"/>
    <property type="project" value="UniProtKB-UniRule"/>
</dbReference>
<feature type="region of interest" description="Disordered" evidence="2">
    <location>
        <begin position="96"/>
        <end position="126"/>
    </location>
</feature>
<feature type="region of interest" description="Disordered" evidence="2">
    <location>
        <begin position="1"/>
        <end position="54"/>
    </location>
</feature>
<feature type="non-terminal residue" evidence="4">
    <location>
        <position position="1"/>
    </location>
</feature>
<reference evidence="5" key="1">
    <citation type="journal article" date="2018" name="Nat. Microbiol.">
        <title>Leveraging single-cell genomics to expand the fungal tree of life.</title>
        <authorList>
            <person name="Ahrendt S.R."/>
            <person name="Quandt C.A."/>
            <person name="Ciobanu D."/>
            <person name="Clum A."/>
            <person name="Salamov A."/>
            <person name="Andreopoulos B."/>
            <person name="Cheng J.F."/>
            <person name="Woyke T."/>
            <person name="Pelin A."/>
            <person name="Henrissat B."/>
            <person name="Reynolds N.K."/>
            <person name="Benny G.L."/>
            <person name="Smith M.E."/>
            <person name="James T.Y."/>
            <person name="Grigoriev I.V."/>
        </authorList>
    </citation>
    <scope>NUCLEOTIDE SEQUENCE [LARGE SCALE GENOMIC DNA]</scope>
</reference>
<dbReference type="Pfam" id="PF00076">
    <property type="entry name" value="RRM_1"/>
    <property type="match status" value="1"/>
</dbReference>
<feature type="region of interest" description="Disordered" evidence="2">
    <location>
        <begin position="146"/>
        <end position="173"/>
    </location>
</feature>
<dbReference type="InterPro" id="IPR035979">
    <property type="entry name" value="RBD_domain_sf"/>
</dbReference>
<evidence type="ECO:0000256" key="2">
    <source>
        <dbReference type="SAM" id="MobiDB-lite"/>
    </source>
</evidence>
<dbReference type="SUPFAM" id="SSF54928">
    <property type="entry name" value="RNA-binding domain, RBD"/>
    <property type="match status" value="1"/>
</dbReference>
<feature type="non-terminal residue" evidence="4">
    <location>
        <position position="301"/>
    </location>
</feature>
<feature type="compositionally biased region" description="Basic and acidic residues" evidence="2">
    <location>
        <begin position="20"/>
        <end position="43"/>
    </location>
</feature>
<sequence length="301" mass="33595">SVQGTGSKLTQPKSPQFHSRFREDNSSRREKMFWGGVKEKESEQGAQFKAHPVNLKVLQSSGDYGVPRIRRKEPTIPKSPAFSDRLRLGRVRDRVHPMVAPPPRRGGDGGPLRTRRPTGKKASPARVRRVMGLEHRYTRPTLSSRLKTYEGSDPLDHGSLAEQVGRTGSPGKTLATRRRLPLHIRSPRRIMPLTGSDPLVFPVTMSLRALLQPLRLGAALTRRSFGTSLIAEADRSIYCANVPFRATHDEIRDIFSAYGEVRDVHIPRNAEGLSRGLAFVRMDENDVNAFLEKDIALELGG</sequence>
<dbReference type="Gene3D" id="3.30.70.330">
    <property type="match status" value="1"/>
</dbReference>
<keyword evidence="5" id="KW-1185">Reference proteome</keyword>
<feature type="domain" description="RRM" evidence="3">
    <location>
        <begin position="235"/>
        <end position="301"/>
    </location>
</feature>
<evidence type="ECO:0000259" key="3">
    <source>
        <dbReference type="PROSITE" id="PS50102"/>
    </source>
</evidence>
<dbReference type="Pfam" id="PF12214">
    <property type="entry name" value="TPX2_importin"/>
    <property type="match status" value="1"/>
</dbReference>
<dbReference type="SMART" id="SM00360">
    <property type="entry name" value="RRM"/>
    <property type="match status" value="1"/>
</dbReference>
<dbReference type="EMBL" id="KZ988881">
    <property type="protein sequence ID" value="RKP11473.1"/>
    <property type="molecule type" value="Genomic_DNA"/>
</dbReference>
<accession>A0A4P9XYE9</accession>
<gene>
    <name evidence="4" type="ORF">BJ684DRAFT_21955</name>
</gene>
<dbReference type="InterPro" id="IPR012677">
    <property type="entry name" value="Nucleotide-bd_a/b_plait_sf"/>
</dbReference>
<name>A0A4P9XYE9_9FUNG</name>
<dbReference type="Proteomes" id="UP000267251">
    <property type="component" value="Unassembled WGS sequence"/>
</dbReference>
<dbReference type="CDD" id="cd00590">
    <property type="entry name" value="RRM_SF"/>
    <property type="match status" value="1"/>
</dbReference>
<organism evidence="4 5">
    <name type="scientific">Piptocephalis cylindrospora</name>
    <dbReference type="NCBI Taxonomy" id="1907219"/>
    <lineage>
        <taxon>Eukaryota</taxon>
        <taxon>Fungi</taxon>
        <taxon>Fungi incertae sedis</taxon>
        <taxon>Zoopagomycota</taxon>
        <taxon>Zoopagomycotina</taxon>
        <taxon>Zoopagomycetes</taxon>
        <taxon>Zoopagales</taxon>
        <taxon>Piptocephalidaceae</taxon>
        <taxon>Piptocephalis</taxon>
    </lineage>
</organism>
<dbReference type="InterPro" id="IPR027330">
    <property type="entry name" value="TPX2_central_dom"/>
</dbReference>
<dbReference type="InterPro" id="IPR000504">
    <property type="entry name" value="RRM_dom"/>
</dbReference>
<keyword evidence="1" id="KW-0694">RNA-binding</keyword>
<proteinExistence type="predicted"/>
<dbReference type="PROSITE" id="PS50102">
    <property type="entry name" value="RRM"/>
    <property type="match status" value="1"/>
</dbReference>
<dbReference type="OrthoDB" id="1684416at2759"/>
<protein>
    <recommendedName>
        <fullName evidence="3">RRM domain-containing protein</fullName>
    </recommendedName>
</protein>
<evidence type="ECO:0000313" key="5">
    <source>
        <dbReference type="Proteomes" id="UP000267251"/>
    </source>
</evidence>